<dbReference type="GO" id="GO:0005829">
    <property type="term" value="C:cytosol"/>
    <property type="evidence" value="ECO:0007669"/>
    <property type="project" value="InterPro"/>
</dbReference>
<name>A1S8P5_SHEAM</name>
<dbReference type="Gene3D" id="3.40.30.10">
    <property type="entry name" value="Glutaredoxin"/>
    <property type="match status" value="1"/>
</dbReference>
<dbReference type="SUPFAM" id="SSF52833">
    <property type="entry name" value="Thioredoxin-like"/>
    <property type="match status" value="1"/>
</dbReference>
<dbReference type="PROSITE" id="PS00195">
    <property type="entry name" value="GLUTAREDOXIN_1"/>
    <property type="match status" value="1"/>
</dbReference>
<dbReference type="InterPro" id="IPR036249">
    <property type="entry name" value="Thioredoxin-like_sf"/>
</dbReference>
<protein>
    <submittedName>
        <fullName evidence="3">Conserved hypothetical glutaredoxin 2</fullName>
    </submittedName>
</protein>
<dbReference type="Gene3D" id="1.20.1050.10">
    <property type="match status" value="1"/>
</dbReference>
<evidence type="ECO:0000313" key="4">
    <source>
        <dbReference type="Proteomes" id="UP000009175"/>
    </source>
</evidence>
<dbReference type="InterPro" id="IPR011767">
    <property type="entry name" value="GLR_AS"/>
</dbReference>
<dbReference type="Pfam" id="PF04399">
    <property type="entry name" value="Glutaredoxin2_C"/>
    <property type="match status" value="1"/>
</dbReference>
<keyword evidence="4" id="KW-1185">Reference proteome</keyword>
<dbReference type="SMR" id="A1S8P5"/>
<dbReference type="HOGENOM" id="CLU_072939_0_1_6"/>
<proteinExistence type="predicted"/>
<dbReference type="EMBL" id="CP000507">
    <property type="protein sequence ID" value="ABM00752.1"/>
    <property type="molecule type" value="Genomic_DNA"/>
</dbReference>
<dbReference type="InterPro" id="IPR036282">
    <property type="entry name" value="Glutathione-S-Trfase_C_sf"/>
</dbReference>
<dbReference type="KEGG" id="saz:Sama_2549"/>
<dbReference type="InterPro" id="IPR011901">
    <property type="entry name" value="Grx2"/>
</dbReference>
<evidence type="ECO:0000259" key="2">
    <source>
        <dbReference type="Pfam" id="PF13417"/>
    </source>
</evidence>
<dbReference type="eggNOG" id="COG2999">
    <property type="taxonomic scope" value="Bacteria"/>
</dbReference>
<reference evidence="3 4" key="1">
    <citation type="submission" date="2006-12" db="EMBL/GenBank/DDBJ databases">
        <title>Complete sequence of Shewanella amazonensis SB2B.</title>
        <authorList>
            <consortium name="US DOE Joint Genome Institute"/>
            <person name="Copeland A."/>
            <person name="Lucas S."/>
            <person name="Lapidus A."/>
            <person name="Barry K."/>
            <person name="Detter J.C."/>
            <person name="Glavina del Rio T."/>
            <person name="Hammon N."/>
            <person name="Israni S."/>
            <person name="Dalin E."/>
            <person name="Tice H."/>
            <person name="Pitluck S."/>
            <person name="Munk A.C."/>
            <person name="Brettin T."/>
            <person name="Bruce D."/>
            <person name="Han C."/>
            <person name="Tapia R."/>
            <person name="Gilna P."/>
            <person name="Schmutz J."/>
            <person name="Larimer F."/>
            <person name="Land M."/>
            <person name="Hauser L."/>
            <person name="Kyrpides N."/>
            <person name="Mikhailova N."/>
            <person name="Fredrickson J."/>
            <person name="Richardson P."/>
        </authorList>
    </citation>
    <scope>NUCLEOTIDE SEQUENCE [LARGE SCALE GENOMIC DNA]</scope>
    <source>
        <strain evidence="4">ATCC BAA-1098 / SB2B</strain>
    </source>
</reference>
<dbReference type="AlphaFoldDB" id="A1S8P5"/>
<feature type="domain" description="Glutaredoxin 2 C-terminal" evidence="1">
    <location>
        <begin position="96"/>
        <end position="225"/>
    </location>
</feature>
<dbReference type="SUPFAM" id="SSF47616">
    <property type="entry name" value="GST C-terminal domain-like"/>
    <property type="match status" value="1"/>
</dbReference>
<sequence length="226" mass="25217">MGRPSLKENPMKLFVFEHCPYCVRAMMIVGYKGIALEKVILQNDDVDSRIRMVGANMVPILQKDDGSYMAESLDIVAFLDALCGEALLEPAKHEQHIAAWLDKAGYYSSRLLHPRNVRMGLPEYGSEAAIRWYTEKKTAVIGMSFEEAFAASGEYIAALEPLFTELDLIPLPSERNNQLGYDDVLLFPVLRNLTAVKGLNVGKRVRSYIDEVAALTKVALFDTTAI</sequence>
<evidence type="ECO:0000313" key="3">
    <source>
        <dbReference type="EMBL" id="ABM00752.1"/>
    </source>
</evidence>
<feature type="domain" description="GST N-terminal" evidence="2">
    <location>
        <begin position="13"/>
        <end position="82"/>
    </location>
</feature>
<dbReference type="STRING" id="326297.Sama_2549"/>
<organism evidence="3 4">
    <name type="scientific">Shewanella amazonensis (strain ATCC BAA-1098 / SB2B)</name>
    <dbReference type="NCBI Taxonomy" id="326297"/>
    <lineage>
        <taxon>Bacteria</taxon>
        <taxon>Pseudomonadati</taxon>
        <taxon>Pseudomonadota</taxon>
        <taxon>Gammaproteobacteria</taxon>
        <taxon>Alteromonadales</taxon>
        <taxon>Shewanellaceae</taxon>
        <taxon>Shewanella</taxon>
    </lineage>
</organism>
<gene>
    <name evidence="3" type="ordered locus">Sama_2549</name>
</gene>
<evidence type="ECO:0000259" key="1">
    <source>
        <dbReference type="Pfam" id="PF04399"/>
    </source>
</evidence>
<dbReference type="CDD" id="cd03037">
    <property type="entry name" value="GST_N_GRX2"/>
    <property type="match status" value="1"/>
</dbReference>
<dbReference type="InterPro" id="IPR007494">
    <property type="entry name" value="Glutaredoxin2_C"/>
</dbReference>
<dbReference type="CDD" id="cd03199">
    <property type="entry name" value="GST_C_GRX2"/>
    <property type="match status" value="1"/>
</dbReference>
<dbReference type="PROSITE" id="PS51354">
    <property type="entry name" value="GLUTAREDOXIN_2"/>
    <property type="match status" value="1"/>
</dbReference>
<accession>A1S8P5</accession>
<dbReference type="Proteomes" id="UP000009175">
    <property type="component" value="Chromosome"/>
</dbReference>
<dbReference type="InterPro" id="IPR004045">
    <property type="entry name" value="Glutathione_S-Trfase_N"/>
</dbReference>
<dbReference type="Pfam" id="PF13417">
    <property type="entry name" value="GST_N_3"/>
    <property type="match status" value="1"/>
</dbReference>
<dbReference type="NCBIfam" id="TIGR02182">
    <property type="entry name" value="GRXB"/>
    <property type="match status" value="1"/>
</dbReference>
<dbReference type="NCBIfam" id="NF007702">
    <property type="entry name" value="PRK10387.1"/>
    <property type="match status" value="1"/>
</dbReference>